<proteinExistence type="inferred from homology"/>
<comment type="subunit">
    <text evidence="5">Heterodimer of an alpha and a beta chain.</text>
</comment>
<dbReference type="GO" id="GO:0004494">
    <property type="term" value="F:methylmalonyl-CoA mutase activity"/>
    <property type="evidence" value="ECO:0007669"/>
    <property type="project" value="UniProtKB-UniRule"/>
</dbReference>
<keyword evidence="6" id="KW-0846">Cobalamin</keyword>
<evidence type="ECO:0000259" key="10">
    <source>
        <dbReference type="Pfam" id="PF01642"/>
    </source>
</evidence>
<feature type="domain" description="Methylmalonyl-CoA mutase alpha/beta chain catalytic" evidence="10">
    <location>
        <begin position="121"/>
        <end position="473"/>
    </location>
</feature>
<dbReference type="InterPro" id="IPR006099">
    <property type="entry name" value="MeMalonylCoA_mutase_a/b_cat"/>
</dbReference>
<evidence type="ECO:0000256" key="3">
    <source>
        <dbReference type="ARBA" id="ARBA00005146"/>
    </source>
</evidence>
<keyword evidence="8" id="KW-0170">Cobalt</keyword>
<evidence type="ECO:0000313" key="12">
    <source>
        <dbReference type="Proteomes" id="UP000182057"/>
    </source>
</evidence>
<evidence type="ECO:0000256" key="4">
    <source>
        <dbReference type="ARBA" id="ARBA00008465"/>
    </source>
</evidence>
<dbReference type="Gene3D" id="3.20.20.240">
    <property type="entry name" value="Methylmalonyl-CoA mutase"/>
    <property type="match status" value="1"/>
</dbReference>
<evidence type="ECO:0000313" key="11">
    <source>
        <dbReference type="EMBL" id="SCQ24013.1"/>
    </source>
</evidence>
<dbReference type="CDD" id="cd03677">
    <property type="entry name" value="MM_CoA_mutase_beta"/>
    <property type="match status" value="1"/>
</dbReference>
<evidence type="ECO:0000256" key="6">
    <source>
        <dbReference type="ARBA" id="ARBA00022628"/>
    </source>
</evidence>
<dbReference type="RefSeq" id="WP_074450168.1">
    <property type="nucleotide sequence ID" value="NZ_FMMM01000078.1"/>
</dbReference>
<evidence type="ECO:0000256" key="5">
    <source>
        <dbReference type="ARBA" id="ARBA00011870"/>
    </source>
</evidence>
<evidence type="ECO:0000256" key="7">
    <source>
        <dbReference type="ARBA" id="ARBA00023235"/>
    </source>
</evidence>
<dbReference type="InterPro" id="IPR004608">
    <property type="entry name" value="MMCoA_mutase_b"/>
</dbReference>
<feature type="domain" description="Methylmalonyl-CoA mutase alpha/beta chain catalytic" evidence="10">
    <location>
        <begin position="40"/>
        <end position="105"/>
    </location>
</feature>
<dbReference type="NCBIfam" id="TIGR00642">
    <property type="entry name" value="mmCoA_mut_beta"/>
    <property type="match status" value="1"/>
</dbReference>
<comment type="catalytic activity">
    <reaction evidence="1">
        <text>(R)-methylmalonyl-CoA = succinyl-CoA</text>
        <dbReference type="Rhea" id="RHEA:22888"/>
        <dbReference type="ChEBI" id="CHEBI:57292"/>
        <dbReference type="ChEBI" id="CHEBI:57326"/>
        <dbReference type="EC" id="5.4.99.2"/>
    </reaction>
</comment>
<keyword evidence="7 11" id="KW-0413">Isomerase</keyword>
<evidence type="ECO:0000256" key="9">
    <source>
        <dbReference type="NCBIfam" id="TIGR00642"/>
    </source>
</evidence>
<dbReference type="UniPathway" id="UPA00945">
    <property type="reaction ID" value="UER00910"/>
</dbReference>
<dbReference type="InterPro" id="IPR058549">
    <property type="entry name" value="MeMalonylCoA_mutase_a/b_site"/>
</dbReference>
<evidence type="ECO:0000256" key="2">
    <source>
        <dbReference type="ARBA" id="ARBA00001922"/>
    </source>
</evidence>
<dbReference type="AlphaFoldDB" id="A0A1D3UVG6"/>
<dbReference type="PANTHER" id="PTHR48101:SF1">
    <property type="entry name" value="METHYLMALONYL-COA MUTASE, LARGE SUBUNIT"/>
    <property type="match status" value="1"/>
</dbReference>
<dbReference type="EC" id="5.4.99.2" evidence="9"/>
<dbReference type="InterPro" id="IPR016176">
    <property type="entry name" value="Cbl-dep_enz_cat"/>
</dbReference>
<protein>
    <recommendedName>
        <fullName evidence="9">Methylmalonyl-CoA mutase small subunit</fullName>
        <ecNumber evidence="9">5.4.99.2</ecNumber>
    </recommendedName>
</protein>
<comment type="similarity">
    <text evidence="4">Belongs to the methylmalonyl-CoA mutase family.</text>
</comment>
<name>A0A1D3UVG6_TANFO</name>
<dbReference type="Gene3D" id="3.40.50.280">
    <property type="entry name" value="Cobalamin-binding domain"/>
    <property type="match status" value="1"/>
</dbReference>
<gene>
    <name evidence="11" type="primary">mutA</name>
    <name evidence="11" type="ORF">TFUB20_02242</name>
</gene>
<dbReference type="PANTHER" id="PTHR48101">
    <property type="entry name" value="METHYLMALONYL-COA MUTASE, MITOCHONDRIAL-RELATED"/>
    <property type="match status" value="1"/>
</dbReference>
<dbReference type="GO" id="GO:0031419">
    <property type="term" value="F:cobalamin binding"/>
    <property type="evidence" value="ECO:0007669"/>
    <property type="project" value="UniProtKB-KW"/>
</dbReference>
<reference evidence="11 12" key="1">
    <citation type="submission" date="2016-09" db="EMBL/GenBank/DDBJ databases">
        <authorList>
            <person name="Capua I."/>
            <person name="De Benedictis P."/>
            <person name="Joannis T."/>
            <person name="Lombin L.H."/>
            <person name="Cattoli G."/>
        </authorList>
    </citation>
    <scope>NUCLEOTIDE SEQUENCE [LARGE SCALE GENOMIC DNA]</scope>
    <source>
        <strain evidence="11 12">UB20</strain>
    </source>
</reference>
<accession>A0A1D3UVG6</accession>
<dbReference type="EMBL" id="FMMM01000078">
    <property type="protein sequence ID" value="SCQ24013.1"/>
    <property type="molecule type" value="Genomic_DNA"/>
</dbReference>
<dbReference type="Proteomes" id="UP000182057">
    <property type="component" value="Unassembled WGS sequence"/>
</dbReference>
<dbReference type="GO" id="GO:0019652">
    <property type="term" value="P:lactate fermentation to propionate and acetate"/>
    <property type="evidence" value="ECO:0007669"/>
    <property type="project" value="InterPro"/>
</dbReference>
<sequence>MAEAKEKLFPEFPPVSTQEWMDKITADLKGVPFEKKLVWKTGEGFNVNPFYRAEDIEGMATVTSLPGEFPYVRGTNVSNAWLVRQDIEVTDCASANEKARRLVAECGVTSLGFRIKGERVSADNIRTLLEGICPVETELNFMTCNRRAVELLGILTGYYKEKGVDLNKVQGSVAYDAFKVPLVKGIALESDWIEDVVDVLKAGEALPHYRVLAVQACNLSDAGSYITQELGYAMAWGNELLAKLAEAGIPVDKVANKIKFNFGISSNYFMEIAKFRAARWLWAEIVKAYDDPACTCRPDSSDKTADDSAFCRCACKIKIHAHTSAWNMTVFDAYVNMLRTQTETMSAAIAGVDSITVSPYDDVFKTPDEFSERIARNQQLLLKEECHFDRVVDPGGGSYYIEVLTRSVAEAAWKLFLEVEDKGGFAVVANAGEVQQAVNESNSSRKKQIATRRISLLGTNIFPNFTEIAGNKIEADSECGCHCHKDSEIAKLDFSRGASEFEALRLETEKSGKRPKVFMLTIGNLAMRLARSQFSSNFFACAGYEIFDNLGFETVEAGVKAAREKNADIIVLCSSDDEYATFAPEAFKLTGGKELFVVAGAPACMDDLKAAGIEHFIHVRSNVLETLQMFNRSLL</sequence>
<evidence type="ECO:0000256" key="1">
    <source>
        <dbReference type="ARBA" id="ARBA00000290"/>
    </source>
</evidence>
<dbReference type="Pfam" id="PF01642">
    <property type="entry name" value="MM_CoA_mutase"/>
    <property type="match status" value="2"/>
</dbReference>
<comment type="pathway">
    <text evidence="3">Metabolic intermediate metabolism; propanoyl-CoA degradation; succinyl-CoA from propanoyl-CoA: step 3/3.</text>
</comment>
<comment type="cofactor">
    <cofactor evidence="2">
        <name>adenosylcob(III)alamin</name>
        <dbReference type="ChEBI" id="CHEBI:18408"/>
    </cofactor>
</comment>
<dbReference type="PROSITE" id="PS00544">
    <property type="entry name" value="METMALONYL_COA_MUTASE"/>
    <property type="match status" value="1"/>
</dbReference>
<dbReference type="SUPFAM" id="SSF51703">
    <property type="entry name" value="Cobalamin (vitamin B12)-dependent enzymes"/>
    <property type="match status" value="1"/>
</dbReference>
<dbReference type="OrthoDB" id="9762378at2"/>
<evidence type="ECO:0000256" key="8">
    <source>
        <dbReference type="ARBA" id="ARBA00023285"/>
    </source>
</evidence>
<organism evidence="11 12">
    <name type="scientific">Tannerella forsythia</name>
    <name type="common">Bacteroides forsythus</name>
    <dbReference type="NCBI Taxonomy" id="28112"/>
    <lineage>
        <taxon>Bacteria</taxon>
        <taxon>Pseudomonadati</taxon>
        <taxon>Bacteroidota</taxon>
        <taxon>Bacteroidia</taxon>
        <taxon>Bacteroidales</taxon>
        <taxon>Tannerellaceae</taxon>
        <taxon>Tannerella</taxon>
    </lineage>
</organism>